<reference evidence="14" key="1">
    <citation type="submission" date="2022-10" db="EMBL/GenBank/DDBJ databases">
        <title>Genome assembly of Pristionchus species.</title>
        <authorList>
            <person name="Yoshida K."/>
            <person name="Sommer R.J."/>
        </authorList>
    </citation>
    <scope>NUCLEOTIDE SEQUENCE [LARGE SCALE GENOMIC DNA]</scope>
    <source>
        <strain evidence="14">RS5460</strain>
    </source>
</reference>
<dbReference type="GO" id="GO:0005789">
    <property type="term" value="C:endoplasmic reticulum membrane"/>
    <property type="evidence" value="ECO:0007669"/>
    <property type="project" value="TreeGrafter"/>
</dbReference>
<evidence type="ECO:0000256" key="3">
    <source>
        <dbReference type="ARBA" id="ARBA00022516"/>
    </source>
</evidence>
<name>A0AAN5CLD6_9BILA</name>
<evidence type="ECO:0000256" key="6">
    <source>
        <dbReference type="ARBA" id="ARBA00022989"/>
    </source>
</evidence>
<evidence type="ECO:0000256" key="1">
    <source>
        <dbReference type="ARBA" id="ARBA00004141"/>
    </source>
</evidence>
<organism evidence="13 14">
    <name type="scientific">Pristionchus mayeri</name>
    <dbReference type="NCBI Taxonomy" id="1317129"/>
    <lineage>
        <taxon>Eukaryota</taxon>
        <taxon>Metazoa</taxon>
        <taxon>Ecdysozoa</taxon>
        <taxon>Nematoda</taxon>
        <taxon>Chromadorea</taxon>
        <taxon>Rhabditida</taxon>
        <taxon>Rhabditina</taxon>
        <taxon>Diplogasteromorpha</taxon>
        <taxon>Diplogasteroidea</taxon>
        <taxon>Neodiplogasteridae</taxon>
        <taxon>Pristionchus</taxon>
    </lineage>
</organism>
<evidence type="ECO:0000256" key="10">
    <source>
        <dbReference type="ARBA" id="ARBA00023160"/>
    </source>
</evidence>
<evidence type="ECO:0008006" key="15">
    <source>
        <dbReference type="Google" id="ProtNLM"/>
    </source>
</evidence>
<keyword evidence="7 11" id="KW-0560">Oxidoreductase</keyword>
<comment type="cofactor">
    <cofactor evidence="11">
        <name>Fe(2+)</name>
        <dbReference type="ChEBI" id="CHEBI:29033"/>
    </cofactor>
</comment>
<keyword evidence="4 11" id="KW-0812">Transmembrane</keyword>
<evidence type="ECO:0000256" key="9">
    <source>
        <dbReference type="ARBA" id="ARBA00023136"/>
    </source>
</evidence>
<dbReference type="PANTHER" id="PTHR11351">
    <property type="entry name" value="ACYL-COA DESATURASE"/>
    <property type="match status" value="1"/>
</dbReference>
<keyword evidence="3 11" id="KW-0444">Lipid biosynthesis</keyword>
<dbReference type="InterPro" id="IPR015876">
    <property type="entry name" value="Acyl-CoA_DS"/>
</dbReference>
<feature type="transmembrane region" description="Helical" evidence="12">
    <location>
        <begin position="131"/>
        <end position="152"/>
    </location>
</feature>
<dbReference type="GO" id="GO:0006636">
    <property type="term" value="P:unsaturated fatty acid biosynthetic process"/>
    <property type="evidence" value="ECO:0007669"/>
    <property type="project" value="TreeGrafter"/>
</dbReference>
<keyword evidence="14" id="KW-1185">Reference proteome</keyword>
<evidence type="ECO:0000256" key="12">
    <source>
        <dbReference type="SAM" id="Phobius"/>
    </source>
</evidence>
<evidence type="ECO:0000313" key="14">
    <source>
        <dbReference type="Proteomes" id="UP001328107"/>
    </source>
</evidence>
<sequence>GPSQASNGEIPVASLPSSLCGGSAVVTGRSAVFCIGEIETTLLSRIVRETPRSTVMDEKMCENEIIHVTRLDDCYLATEAREIEQLEEEAKQKPYKFEIVWPNVLIQIVLHIAALIGLYQVLTVASWKTTAWMVLMVFYGTNSITAGAHRLWTHKSYKANFWVQLFYMIGSSMSVQNDVIEWARDHRCHHKWSDSDADPHNINNGFFFAHMGWLMVKKHPKVKEMGAKIDMSDLEADPLLAFQRNYYIFLVPLTQFALAAVPMYFWGEDMHVAFYVAVALRLTLQLHGTWFINSLAHTYGYKPFDTKISSVDNYLYSILANGEAWHN</sequence>
<evidence type="ECO:0000256" key="8">
    <source>
        <dbReference type="ARBA" id="ARBA00023098"/>
    </source>
</evidence>
<comment type="subcellular location">
    <subcellularLocation>
        <location evidence="1">Membrane</location>
        <topology evidence="1">Multi-pass membrane protein</topology>
    </subcellularLocation>
</comment>
<keyword evidence="5" id="KW-0276">Fatty acid metabolism</keyword>
<keyword evidence="9 12" id="KW-0472">Membrane</keyword>
<dbReference type="GO" id="GO:0004768">
    <property type="term" value="F:stearoyl-CoA 9-desaturase activity"/>
    <property type="evidence" value="ECO:0007669"/>
    <property type="project" value="TreeGrafter"/>
</dbReference>
<keyword evidence="8" id="KW-0443">Lipid metabolism</keyword>
<dbReference type="AlphaFoldDB" id="A0AAN5CLD6"/>
<feature type="non-terminal residue" evidence="13">
    <location>
        <position position="1"/>
    </location>
</feature>
<dbReference type="GO" id="GO:0005506">
    <property type="term" value="F:iron ion binding"/>
    <property type="evidence" value="ECO:0007669"/>
    <property type="project" value="TreeGrafter"/>
</dbReference>
<evidence type="ECO:0000256" key="2">
    <source>
        <dbReference type="ARBA" id="ARBA00009295"/>
    </source>
</evidence>
<comment type="domain">
    <text evidence="11">The histidine box domains are involved in binding the catalytic metal ions.</text>
</comment>
<feature type="transmembrane region" description="Helical" evidence="12">
    <location>
        <begin position="99"/>
        <end position="119"/>
    </location>
</feature>
<dbReference type="Proteomes" id="UP001328107">
    <property type="component" value="Unassembled WGS sequence"/>
</dbReference>
<evidence type="ECO:0000256" key="7">
    <source>
        <dbReference type="ARBA" id="ARBA00023002"/>
    </source>
</evidence>
<feature type="non-terminal residue" evidence="13">
    <location>
        <position position="327"/>
    </location>
</feature>
<feature type="transmembrane region" description="Helical" evidence="12">
    <location>
        <begin position="246"/>
        <end position="266"/>
    </location>
</feature>
<keyword evidence="10 11" id="KW-0275">Fatty acid biosynthesis</keyword>
<evidence type="ECO:0000256" key="4">
    <source>
        <dbReference type="ARBA" id="ARBA00022692"/>
    </source>
</evidence>
<protein>
    <recommendedName>
        <fullName evidence="15">Fatty acid desaturase domain-containing protein</fullName>
    </recommendedName>
</protein>
<evidence type="ECO:0000256" key="11">
    <source>
        <dbReference type="RuleBase" id="RU000581"/>
    </source>
</evidence>
<keyword evidence="6 12" id="KW-1133">Transmembrane helix</keyword>
<proteinExistence type="inferred from homology"/>
<comment type="similarity">
    <text evidence="2 11">Belongs to the fatty acid desaturase type 1 family.</text>
</comment>
<dbReference type="PRINTS" id="PR00075">
    <property type="entry name" value="FACDDSATRASE"/>
</dbReference>
<evidence type="ECO:0000256" key="5">
    <source>
        <dbReference type="ARBA" id="ARBA00022832"/>
    </source>
</evidence>
<dbReference type="CDD" id="cd03505">
    <property type="entry name" value="Delta9-FADS-like"/>
    <property type="match status" value="1"/>
</dbReference>
<accession>A0AAN5CLD6</accession>
<dbReference type="PANTHER" id="PTHR11351:SF31">
    <property type="entry name" value="DESATURASE 1, ISOFORM A-RELATED"/>
    <property type="match status" value="1"/>
</dbReference>
<feature type="transmembrane region" description="Helical" evidence="12">
    <location>
        <begin position="272"/>
        <end position="292"/>
    </location>
</feature>
<dbReference type="EMBL" id="BTRK01000004">
    <property type="protein sequence ID" value="GMR46577.1"/>
    <property type="molecule type" value="Genomic_DNA"/>
</dbReference>
<comment type="caution">
    <text evidence="13">The sequence shown here is derived from an EMBL/GenBank/DDBJ whole genome shotgun (WGS) entry which is preliminary data.</text>
</comment>
<gene>
    <name evidence="13" type="ORF">PMAYCL1PPCAC_16772</name>
</gene>
<evidence type="ECO:0000313" key="13">
    <source>
        <dbReference type="EMBL" id="GMR46577.1"/>
    </source>
</evidence>